<keyword evidence="15 19" id="KW-0496">Mitochondrion</keyword>
<evidence type="ECO:0000259" key="21">
    <source>
        <dbReference type="PROSITE" id="PS51003"/>
    </source>
</evidence>
<dbReference type="InterPro" id="IPR030689">
    <property type="entry name" value="Cytochrome_b"/>
</dbReference>
<dbReference type="InterPro" id="IPR036150">
    <property type="entry name" value="Cyt_b/b6_C_sf"/>
</dbReference>
<keyword evidence="8 19" id="KW-0812">Transmembrane</keyword>
<organism evidence="22">
    <name type="scientific">Wallacidia oculata</name>
    <dbReference type="NCBI Taxonomy" id="590134"/>
    <lineage>
        <taxon>Eukaryota</taxon>
        <taxon>Metazoa</taxon>
        <taxon>Ecdysozoa</taxon>
        <taxon>Arthropoda</taxon>
        <taxon>Hexapoda</taxon>
        <taxon>Insecta</taxon>
        <taxon>Pterygota</taxon>
        <taxon>Neoptera</taxon>
        <taxon>Endopterygota</taxon>
        <taxon>Hymenoptera</taxon>
        <taxon>Apocrita</taxon>
        <taxon>Aculeata</taxon>
        <taxon>Pompiloidea</taxon>
        <taxon>Mutillidae</taxon>
        <taxon>Mutillinae</taxon>
        <taxon>Wallacidia</taxon>
    </lineage>
</organism>
<dbReference type="GO" id="GO:0008121">
    <property type="term" value="F:quinol-cytochrome-c reductase activity"/>
    <property type="evidence" value="ECO:0007669"/>
    <property type="project" value="InterPro"/>
</dbReference>
<geneLocation type="mitochondrion" evidence="22"/>
<feature type="transmembrane region" description="Helical" evidence="19">
    <location>
        <begin position="25"/>
        <end position="49"/>
    </location>
</feature>
<comment type="cofactor">
    <cofactor evidence="18">
        <name>heme</name>
        <dbReference type="ChEBI" id="CHEBI:30413"/>
    </cofactor>
    <text evidence="18">Binds 2 heme groups non-covalently.</text>
</comment>
<evidence type="ECO:0000256" key="9">
    <source>
        <dbReference type="ARBA" id="ARBA00022723"/>
    </source>
</evidence>
<feature type="domain" description="Cytochrome b/b6 N-terminal region profile" evidence="20">
    <location>
        <begin position="1"/>
        <end position="205"/>
    </location>
</feature>
<dbReference type="Gene3D" id="1.20.810.10">
    <property type="entry name" value="Cytochrome Bc1 Complex, Chain C"/>
    <property type="match status" value="1"/>
</dbReference>
<dbReference type="GO" id="GO:0046872">
    <property type="term" value="F:metal ion binding"/>
    <property type="evidence" value="ECO:0007669"/>
    <property type="project" value="UniProtKB-UniRule"/>
</dbReference>
<evidence type="ECO:0000256" key="11">
    <source>
        <dbReference type="ARBA" id="ARBA00022982"/>
    </source>
</evidence>
<dbReference type="GO" id="GO:0045275">
    <property type="term" value="C:respiratory chain complex III"/>
    <property type="evidence" value="ECO:0007669"/>
    <property type="project" value="InterPro"/>
</dbReference>
<dbReference type="PROSITE" id="PS51003">
    <property type="entry name" value="CYTB_CTER"/>
    <property type="match status" value="1"/>
</dbReference>
<feature type="binding site" description="axial binding residue" evidence="18">
    <location>
        <position position="93"/>
    </location>
    <ligand>
        <name>heme b</name>
        <dbReference type="ChEBI" id="CHEBI:60344"/>
        <label>b566</label>
    </ligand>
    <ligandPart>
        <name>Fe</name>
        <dbReference type="ChEBI" id="CHEBI:18248"/>
    </ligandPart>
</feature>
<dbReference type="InterPro" id="IPR027387">
    <property type="entry name" value="Cytb/b6-like_sf"/>
</dbReference>
<protein>
    <recommendedName>
        <fullName evidence="4 19">Cytochrome b</fullName>
    </recommendedName>
</protein>
<comment type="similarity">
    <text evidence="19">Belongs to the cytochrome b family.</text>
</comment>
<dbReference type="CDD" id="cd00284">
    <property type="entry name" value="Cytochrome_b_N"/>
    <property type="match status" value="1"/>
</dbReference>
<keyword evidence="9 18" id="KW-0479">Metal-binding</keyword>
<evidence type="ECO:0000256" key="17">
    <source>
        <dbReference type="PIRSR" id="PIRSR038885-1"/>
    </source>
</evidence>
<comment type="subcellular location">
    <subcellularLocation>
        <location evidence="2">Mitochondrion inner membrane</location>
        <topology evidence="2">Multi-pass membrane protein</topology>
    </subcellularLocation>
</comment>
<dbReference type="Pfam" id="PF00033">
    <property type="entry name" value="Cytochrome_B"/>
    <property type="match status" value="1"/>
</dbReference>
<evidence type="ECO:0000256" key="1">
    <source>
        <dbReference type="ARBA" id="ARBA00002566"/>
    </source>
</evidence>
<keyword evidence="6 18" id="KW-0349">Heme</keyword>
<evidence type="ECO:0000259" key="20">
    <source>
        <dbReference type="PROSITE" id="PS51002"/>
    </source>
</evidence>
<sequence length="372" mass="42995">MINKMAISCAKKKYLWIPMPSNINIWYNLGSLIATCLGVQIMSGLMLSMNYCANMNYAFNSVMFINQETFLGFILRNIHVNGASFFFLIMFLHIMRGLYQFSFNLTMTWTIGVLLLMLSMSTAFLGYILPWGQMSFWGATVITNLMSVIPYIGPTCVEWLWGGFSVGNPTLSRFYSLHFFLPMIITIMVILHLLSLHMTGSSNPLGTQSTIYMVPFHPYYTIKDLVGVLMLMIILMLISFLNPDMLMDPDNFTIASPFMTPRHIKPEWYFLYAYAILRSIPSKFGGVICLMLSILILLLLPLLKTPKMNNMKFYPLTALSFWNFVNVTIMLTWLGSKPTVYPYMQLSQLLSIFYFMYFFLFHWLSIKMDTMK</sequence>
<keyword evidence="7 19" id="KW-0679">Respiratory chain</keyword>
<dbReference type="InterPro" id="IPR048259">
    <property type="entry name" value="Cytochrome_b_N_euk/bac"/>
</dbReference>
<reference evidence="22" key="1">
    <citation type="journal article" date="2014" name="Mol. Phylogenet. Evol.">
        <title>Two mitochondrial genomes from the families Bethylidae and Mutillidae: independent rearrangement of protein-coding genes and higher-level phylogeny of the Hymenoptera.</title>
        <authorList>
            <person name="Wei S.J."/>
            <person name="Li Q."/>
            <person name="van Achterberg K."/>
            <person name="Chen X.X."/>
        </authorList>
    </citation>
    <scope>NUCLEOTIDE SEQUENCE</scope>
</reference>
<keyword evidence="13 18" id="KW-0408">Iron</keyword>
<feature type="binding site" description="axial binding residue" evidence="18">
    <location>
        <position position="79"/>
    </location>
    <ligand>
        <name>heme b</name>
        <dbReference type="ChEBI" id="CHEBI:60344"/>
        <label>b562</label>
    </ligand>
    <ligandPart>
        <name>Fe</name>
        <dbReference type="ChEBI" id="CHEBI:18248"/>
    </ligandPart>
</feature>
<evidence type="ECO:0000256" key="14">
    <source>
        <dbReference type="ARBA" id="ARBA00023075"/>
    </source>
</evidence>
<feature type="transmembrane region" description="Helical" evidence="19">
    <location>
        <begin position="225"/>
        <end position="242"/>
    </location>
</feature>
<keyword evidence="16 19" id="KW-0472">Membrane</keyword>
<evidence type="ECO:0000313" key="22">
    <source>
        <dbReference type="EMBL" id="ACM77770.1"/>
    </source>
</evidence>
<evidence type="ECO:0000256" key="15">
    <source>
        <dbReference type="ARBA" id="ARBA00023128"/>
    </source>
</evidence>
<feature type="transmembrane region" description="Helical" evidence="19">
    <location>
        <begin position="174"/>
        <end position="194"/>
    </location>
</feature>
<gene>
    <name evidence="22" type="primary">CYTB</name>
</gene>
<evidence type="ECO:0000256" key="6">
    <source>
        <dbReference type="ARBA" id="ARBA00022617"/>
    </source>
</evidence>
<feature type="transmembrane region" description="Helical" evidence="19">
    <location>
        <begin position="70"/>
        <end position="95"/>
    </location>
</feature>
<evidence type="ECO:0000256" key="7">
    <source>
        <dbReference type="ARBA" id="ARBA00022660"/>
    </source>
</evidence>
<evidence type="ECO:0000256" key="10">
    <source>
        <dbReference type="ARBA" id="ARBA00022792"/>
    </source>
</evidence>
<evidence type="ECO:0000256" key="18">
    <source>
        <dbReference type="PIRSR" id="PIRSR038885-2"/>
    </source>
</evidence>
<feature type="transmembrane region" description="Helical" evidence="19">
    <location>
        <begin position="346"/>
        <end position="366"/>
    </location>
</feature>
<evidence type="ECO:0000256" key="19">
    <source>
        <dbReference type="RuleBase" id="RU362117"/>
    </source>
</evidence>
<evidence type="ECO:0000256" key="13">
    <source>
        <dbReference type="ARBA" id="ARBA00023004"/>
    </source>
</evidence>
<evidence type="ECO:0000256" key="8">
    <source>
        <dbReference type="ARBA" id="ARBA00022692"/>
    </source>
</evidence>
<comment type="cofactor">
    <cofactor evidence="19">
        <name>heme b</name>
        <dbReference type="ChEBI" id="CHEBI:60344"/>
    </cofactor>
    <text evidence="19">Binds 2 heme groups non-covalently.</text>
</comment>
<evidence type="ECO:0000256" key="4">
    <source>
        <dbReference type="ARBA" id="ARBA00013531"/>
    </source>
</evidence>
<comment type="subunit">
    <text evidence="3">The main subunits of complex b-c1 are: cytochrome b, cytochrome c1 and the Rieske protein.</text>
</comment>
<keyword evidence="14" id="KW-0830">Ubiquinone</keyword>
<dbReference type="AlphaFoldDB" id="E0WBP4"/>
<accession>E0WBP4</accession>
<proteinExistence type="inferred from homology"/>
<evidence type="ECO:0000256" key="12">
    <source>
        <dbReference type="ARBA" id="ARBA00022989"/>
    </source>
</evidence>
<dbReference type="PIRSF" id="PIRSF038885">
    <property type="entry name" value="COB"/>
    <property type="match status" value="1"/>
</dbReference>
<feature type="transmembrane region" description="Helical" evidence="19">
    <location>
        <begin position="136"/>
        <end position="154"/>
    </location>
</feature>
<dbReference type="PANTHER" id="PTHR19271:SF16">
    <property type="entry name" value="CYTOCHROME B"/>
    <property type="match status" value="1"/>
</dbReference>
<keyword evidence="11 19" id="KW-0249">Electron transport</keyword>
<comment type="function">
    <text evidence="1 19">Component of the ubiquinol-cytochrome c reductase complex (complex III or cytochrome b-c1 complex) that is part of the mitochondrial respiratory chain. The b-c1 complex mediates electron transfer from ubiquinol to cytochrome c. Contributes to the generation of a proton gradient across the mitochondrial membrane that is then used for ATP synthesis.</text>
</comment>
<dbReference type="GO" id="GO:0006122">
    <property type="term" value="P:mitochondrial electron transport, ubiquinol to cytochrome c"/>
    <property type="evidence" value="ECO:0007669"/>
    <property type="project" value="TreeGrafter"/>
</dbReference>
<dbReference type="GO" id="GO:0016491">
    <property type="term" value="F:oxidoreductase activity"/>
    <property type="evidence" value="ECO:0007669"/>
    <property type="project" value="UniProtKB-UniRule"/>
</dbReference>
<evidence type="ECO:0000256" key="16">
    <source>
        <dbReference type="ARBA" id="ARBA00023136"/>
    </source>
</evidence>
<feature type="binding site" evidence="17">
    <location>
        <position position="197"/>
    </location>
    <ligand>
        <name>a ubiquinone</name>
        <dbReference type="ChEBI" id="CHEBI:16389"/>
    </ligand>
</feature>
<dbReference type="GO" id="GO:0005743">
    <property type="term" value="C:mitochondrial inner membrane"/>
    <property type="evidence" value="ECO:0007669"/>
    <property type="project" value="UniProtKB-SubCell"/>
</dbReference>
<keyword evidence="10" id="KW-0999">Mitochondrion inner membrane</keyword>
<dbReference type="InterPro" id="IPR016174">
    <property type="entry name" value="Di-haem_cyt_TM"/>
</dbReference>
<feature type="domain" description="Cytochrome b/b6 C-terminal region profile" evidence="21">
    <location>
        <begin position="206"/>
        <end position="372"/>
    </location>
</feature>
<dbReference type="SUPFAM" id="SSF81342">
    <property type="entry name" value="Transmembrane di-heme cytochromes"/>
    <property type="match status" value="1"/>
</dbReference>
<keyword evidence="12 19" id="KW-1133">Transmembrane helix</keyword>
<evidence type="ECO:0000256" key="2">
    <source>
        <dbReference type="ARBA" id="ARBA00004448"/>
    </source>
</evidence>
<dbReference type="InterPro" id="IPR005797">
    <property type="entry name" value="Cyt_b/b6_N"/>
</dbReference>
<evidence type="ECO:0000256" key="5">
    <source>
        <dbReference type="ARBA" id="ARBA00022448"/>
    </source>
</evidence>
<feature type="binding site" description="axial binding residue" evidence="18">
    <location>
        <position position="178"/>
    </location>
    <ligand>
        <name>heme b</name>
        <dbReference type="ChEBI" id="CHEBI:60344"/>
        <label>b562</label>
    </ligand>
    <ligandPart>
        <name>Fe</name>
        <dbReference type="ChEBI" id="CHEBI:18248"/>
    </ligandPart>
</feature>
<dbReference type="PROSITE" id="PS51002">
    <property type="entry name" value="CYTB_NTER"/>
    <property type="match status" value="1"/>
</dbReference>
<feature type="transmembrane region" description="Helical" evidence="19">
    <location>
        <begin position="315"/>
        <end position="334"/>
    </location>
</feature>
<feature type="binding site" description="axial binding residue" evidence="18">
    <location>
        <position position="192"/>
    </location>
    <ligand>
        <name>heme b</name>
        <dbReference type="ChEBI" id="CHEBI:60344"/>
        <label>b566</label>
    </ligand>
    <ligandPart>
        <name>Fe</name>
        <dbReference type="ChEBI" id="CHEBI:18248"/>
    </ligandPart>
</feature>
<dbReference type="EMBL" id="FJ611801">
    <property type="protein sequence ID" value="ACM77770.1"/>
    <property type="molecule type" value="Genomic_DNA"/>
</dbReference>
<dbReference type="Pfam" id="PF00032">
    <property type="entry name" value="Cytochrom_B_C"/>
    <property type="match status" value="1"/>
</dbReference>
<feature type="transmembrane region" description="Helical" evidence="19">
    <location>
        <begin position="107"/>
        <end position="129"/>
    </location>
</feature>
<feature type="transmembrane region" description="Helical" evidence="19">
    <location>
        <begin position="284"/>
        <end position="303"/>
    </location>
</feature>
<dbReference type="PANTHER" id="PTHR19271">
    <property type="entry name" value="CYTOCHROME B"/>
    <property type="match status" value="1"/>
</dbReference>
<keyword evidence="5 19" id="KW-0813">Transport</keyword>
<evidence type="ECO:0000256" key="3">
    <source>
        <dbReference type="ARBA" id="ARBA00011649"/>
    </source>
</evidence>
<dbReference type="SUPFAM" id="SSF81648">
    <property type="entry name" value="a domain/subunit of cytochrome bc1 complex (Ubiquinol-cytochrome c reductase)"/>
    <property type="match status" value="1"/>
</dbReference>
<name>E0WBP4_9HYME</name>
<dbReference type="InterPro" id="IPR005798">
    <property type="entry name" value="Cyt_b/b6_C"/>
</dbReference>